<dbReference type="InterPro" id="IPR036388">
    <property type="entry name" value="WH-like_DNA-bd_sf"/>
</dbReference>
<dbReference type="SMART" id="SM01134">
    <property type="entry name" value="DeoRC"/>
    <property type="match status" value="1"/>
</dbReference>
<dbReference type="InterPro" id="IPR018356">
    <property type="entry name" value="Tscrpt_reg_HTH_DeoR_CS"/>
</dbReference>
<dbReference type="KEGG" id="vne:CFK40_20490"/>
<feature type="domain" description="HTH deoR-type" evidence="4">
    <location>
        <begin position="3"/>
        <end position="58"/>
    </location>
</feature>
<evidence type="ECO:0000259" key="4">
    <source>
        <dbReference type="PROSITE" id="PS51000"/>
    </source>
</evidence>
<dbReference type="Gene3D" id="3.40.50.1360">
    <property type="match status" value="1"/>
</dbReference>
<evidence type="ECO:0000256" key="1">
    <source>
        <dbReference type="ARBA" id="ARBA00023015"/>
    </source>
</evidence>
<evidence type="ECO:0000256" key="2">
    <source>
        <dbReference type="ARBA" id="ARBA00023125"/>
    </source>
</evidence>
<dbReference type="GO" id="GO:0003700">
    <property type="term" value="F:DNA-binding transcription factor activity"/>
    <property type="evidence" value="ECO:0007669"/>
    <property type="project" value="InterPro"/>
</dbReference>
<dbReference type="PRINTS" id="PR00037">
    <property type="entry name" value="HTHLACR"/>
</dbReference>
<accession>A0A221MHV1</accession>
<dbReference type="GO" id="GO:0003677">
    <property type="term" value="F:DNA binding"/>
    <property type="evidence" value="ECO:0007669"/>
    <property type="project" value="UniProtKB-KW"/>
</dbReference>
<name>A0A221MHV1_9BACI</name>
<dbReference type="Pfam" id="PF08220">
    <property type="entry name" value="HTH_DeoR"/>
    <property type="match status" value="1"/>
</dbReference>
<keyword evidence="3" id="KW-0804">Transcription</keyword>
<dbReference type="RefSeq" id="WP_089534203.1">
    <property type="nucleotide sequence ID" value="NZ_CP022437.1"/>
</dbReference>
<sequence length="250" mass="27987">MLTNERHSIILKLLDEKQTITTQDIHEVTTASESTIRRDLTDLEKQHKLQRIHGGATLTEKKLQEYSIAEKSTRNLQEKQLIAKLAAESIQEEDCIFLDAGTTTLQLIPYLKNKQVVVVTNGLTHVDLLMEQGITTYLTGGYVKQKTSALIGQQAIHSLENYRFDKCFLGVNGFHIDFGYTTPDPEEANLKQTASSLAKETFVLADQTKLNKVSFAKICDLSKATLLTGTLPKKDFEAFSNKTTIEVVKP</sequence>
<dbReference type="InterPro" id="IPR001034">
    <property type="entry name" value="DeoR_HTH"/>
</dbReference>
<keyword evidence="6" id="KW-1185">Reference proteome</keyword>
<dbReference type="Pfam" id="PF00455">
    <property type="entry name" value="DeoRC"/>
    <property type="match status" value="1"/>
</dbReference>
<dbReference type="Gene3D" id="1.10.10.10">
    <property type="entry name" value="Winged helix-like DNA-binding domain superfamily/Winged helix DNA-binding domain"/>
    <property type="match status" value="1"/>
</dbReference>
<evidence type="ECO:0000256" key="3">
    <source>
        <dbReference type="ARBA" id="ARBA00023163"/>
    </source>
</evidence>
<dbReference type="SUPFAM" id="SSF46785">
    <property type="entry name" value="Winged helix' DNA-binding domain"/>
    <property type="match status" value="1"/>
</dbReference>
<dbReference type="EMBL" id="CP022437">
    <property type="protein sequence ID" value="ASN07210.1"/>
    <property type="molecule type" value="Genomic_DNA"/>
</dbReference>
<dbReference type="SMART" id="SM00420">
    <property type="entry name" value="HTH_DEOR"/>
    <property type="match status" value="1"/>
</dbReference>
<keyword evidence="1" id="KW-0805">Transcription regulation</keyword>
<evidence type="ECO:0000313" key="6">
    <source>
        <dbReference type="Proteomes" id="UP000204391"/>
    </source>
</evidence>
<dbReference type="OrthoDB" id="9797223at2"/>
<organism evidence="5 6">
    <name type="scientific">Virgibacillus necropolis</name>
    <dbReference type="NCBI Taxonomy" id="163877"/>
    <lineage>
        <taxon>Bacteria</taxon>
        <taxon>Bacillati</taxon>
        <taxon>Bacillota</taxon>
        <taxon>Bacilli</taxon>
        <taxon>Bacillales</taxon>
        <taxon>Bacillaceae</taxon>
        <taxon>Virgibacillus</taxon>
    </lineage>
</organism>
<dbReference type="AlphaFoldDB" id="A0A221MHV1"/>
<dbReference type="InterPro" id="IPR014036">
    <property type="entry name" value="DeoR-like_C"/>
</dbReference>
<keyword evidence="2" id="KW-0238">DNA-binding</keyword>
<evidence type="ECO:0000313" key="5">
    <source>
        <dbReference type="EMBL" id="ASN07210.1"/>
    </source>
</evidence>
<dbReference type="InterPro" id="IPR036390">
    <property type="entry name" value="WH_DNA-bd_sf"/>
</dbReference>
<dbReference type="Proteomes" id="UP000204391">
    <property type="component" value="Chromosome"/>
</dbReference>
<dbReference type="InterPro" id="IPR037171">
    <property type="entry name" value="NagB/RpiA_transferase-like"/>
</dbReference>
<dbReference type="PROSITE" id="PS00894">
    <property type="entry name" value="HTH_DEOR_1"/>
    <property type="match status" value="1"/>
</dbReference>
<gene>
    <name evidence="5" type="ORF">CFK40_20490</name>
</gene>
<proteinExistence type="predicted"/>
<dbReference type="PANTHER" id="PTHR30363:SF56">
    <property type="entry name" value="TRANSCRIPTIONAL REGULATOR, DEOR FAMILY"/>
    <property type="match status" value="1"/>
</dbReference>
<dbReference type="PANTHER" id="PTHR30363">
    <property type="entry name" value="HTH-TYPE TRANSCRIPTIONAL REGULATOR SRLR-RELATED"/>
    <property type="match status" value="1"/>
</dbReference>
<dbReference type="SUPFAM" id="SSF100950">
    <property type="entry name" value="NagB/RpiA/CoA transferase-like"/>
    <property type="match status" value="1"/>
</dbReference>
<dbReference type="PROSITE" id="PS51000">
    <property type="entry name" value="HTH_DEOR_2"/>
    <property type="match status" value="1"/>
</dbReference>
<protein>
    <submittedName>
        <fullName evidence="5">DeoR family transcriptional regulator</fullName>
    </submittedName>
</protein>
<reference evidence="5 6" key="1">
    <citation type="journal article" date="2003" name="Int. J. Syst. Evol. Microbiol.">
        <title>Virgibacillus carmonensis sp. nov., Virgibacillus necropolis sp. nov. and Virgibacillus picturae sp. nov., three novel species isolated from deteriorated mural paintings, transfer of the species of the genus salibacillus to Virgibacillus, as Virgibacillus marismortui comb. nov. and Virgibacillus salexigens comb. nov., and emended description of the genus Virgibacillus.</title>
        <authorList>
            <person name="Heyrman J."/>
            <person name="Logan N.A."/>
            <person name="Busse H.J."/>
            <person name="Balcaen A."/>
            <person name="Lebbe L."/>
            <person name="Rodriguez-Diaz M."/>
            <person name="Swings J."/>
            <person name="De Vos P."/>
        </authorList>
    </citation>
    <scope>NUCLEOTIDE SEQUENCE [LARGE SCALE GENOMIC DNA]</scope>
    <source>
        <strain evidence="5 6">LMG 19488</strain>
    </source>
</reference>
<dbReference type="InterPro" id="IPR050313">
    <property type="entry name" value="Carb_Metab_HTH_regulators"/>
</dbReference>